<dbReference type="Pfam" id="PF05787">
    <property type="entry name" value="PhoX"/>
    <property type="match status" value="1"/>
</dbReference>
<gene>
    <name evidence="2" type="ORF">HNQ64_003115</name>
</gene>
<feature type="signal peptide" evidence="1">
    <location>
        <begin position="1"/>
        <end position="19"/>
    </location>
</feature>
<dbReference type="AlphaFoldDB" id="A0A7W7YMU2"/>
<dbReference type="Proteomes" id="UP000534294">
    <property type="component" value="Unassembled WGS sequence"/>
</dbReference>
<accession>A0A7W7YMU2</accession>
<proteinExistence type="predicted"/>
<protein>
    <recommendedName>
        <fullName evidence="4">Phosphatase</fullName>
    </recommendedName>
</protein>
<dbReference type="EMBL" id="JACHIF010000006">
    <property type="protein sequence ID" value="MBB5038850.1"/>
    <property type="molecule type" value="Genomic_DNA"/>
</dbReference>
<dbReference type="InterPro" id="IPR008557">
    <property type="entry name" value="PhoX"/>
</dbReference>
<keyword evidence="1" id="KW-0732">Signal</keyword>
<evidence type="ECO:0000256" key="1">
    <source>
        <dbReference type="SAM" id="SignalP"/>
    </source>
</evidence>
<comment type="caution">
    <text evidence="2">The sequence shown here is derived from an EMBL/GenBank/DDBJ whole genome shotgun (WGS) entry which is preliminary data.</text>
</comment>
<reference evidence="2 3" key="1">
    <citation type="submission" date="2020-08" db="EMBL/GenBank/DDBJ databases">
        <title>Genomic Encyclopedia of Type Strains, Phase IV (KMG-IV): sequencing the most valuable type-strain genomes for metagenomic binning, comparative biology and taxonomic classification.</title>
        <authorList>
            <person name="Goeker M."/>
        </authorList>
    </citation>
    <scope>NUCLEOTIDE SEQUENCE [LARGE SCALE GENOMIC DNA]</scope>
    <source>
        <strain evidence="2 3">DSM 12251</strain>
    </source>
</reference>
<evidence type="ECO:0008006" key="4">
    <source>
        <dbReference type="Google" id="ProtNLM"/>
    </source>
</evidence>
<evidence type="ECO:0000313" key="3">
    <source>
        <dbReference type="Proteomes" id="UP000534294"/>
    </source>
</evidence>
<name>A0A7W7YMU2_9BACT</name>
<evidence type="ECO:0000313" key="2">
    <source>
        <dbReference type="EMBL" id="MBB5038850.1"/>
    </source>
</evidence>
<sequence>MKTSTTFAASLLLASAAFGQGFQTSEFSYLTPAPGADFTYQPIVTVGDRVPLTGDASKDFAFVGIPDAMGLYKDKVTNENILFVAHEIPSNVNTAPFPGMPKYKGAWVSRFVMAAGGGINSAAPAHSKLFLENTQVSLTPPVEGDTNGFTRFCSGAFCGRESGLDRPFFFTNEESGSGNYDGDVKGSQTVAIADGNMYTLPDLGRVARETTVVQPRRDSLTVIMSTEDGNNPSFVYMYVGRKQIRSTSPLDRNGLTNGKVYVLCGRDARHNEGTFFTGALPTKWKEIPNAANLSATQLNTAADAIGGFGFIRVEDQEFDPAKPTRSLFLATTGGSGPNRLGRLYELTMNPSNPLANGTLNVVYNADTIVTPGGTFTGTVGTLLAANGATGSLGNYTGGNIDNGRDFAVSIDNIAVSNDFIVICEDRNSPADAVFAKYARNGGLWTLNRNNGNSAKLQSTFNFAGVEARDGHSAITTRGLWETSGVIRSDEIFGVGTFVIAVQAHRTNVTLTPASGDLATSIRTNIPKPAGGTYTRAEAVSLFAEDGQVLIVRPVAD</sequence>
<organism evidence="2 3">
    <name type="scientific">Prosthecobacter dejongeii</name>
    <dbReference type="NCBI Taxonomy" id="48465"/>
    <lineage>
        <taxon>Bacteria</taxon>
        <taxon>Pseudomonadati</taxon>
        <taxon>Verrucomicrobiota</taxon>
        <taxon>Verrucomicrobiia</taxon>
        <taxon>Verrucomicrobiales</taxon>
        <taxon>Verrucomicrobiaceae</taxon>
        <taxon>Prosthecobacter</taxon>
    </lineage>
</organism>
<keyword evidence="3" id="KW-1185">Reference proteome</keyword>
<feature type="chain" id="PRO_5031244557" description="Phosphatase" evidence="1">
    <location>
        <begin position="20"/>
        <end position="556"/>
    </location>
</feature>
<dbReference type="RefSeq" id="WP_184210036.1">
    <property type="nucleotide sequence ID" value="NZ_JACHIF010000006.1"/>
</dbReference>